<proteinExistence type="predicted"/>
<evidence type="ECO:0000313" key="3">
    <source>
        <dbReference type="Proteomes" id="UP000008493"/>
    </source>
</evidence>
<evidence type="ECO:0000256" key="1">
    <source>
        <dbReference type="SAM" id="SignalP"/>
    </source>
</evidence>
<accession>K5X1F7</accession>
<dbReference type="InParanoid" id="K5X1F7"/>
<name>K5X1F7_AGABU</name>
<keyword evidence="3" id="KW-1185">Reference proteome</keyword>
<dbReference type="Proteomes" id="UP000008493">
    <property type="component" value="Unassembled WGS sequence"/>
</dbReference>
<dbReference type="HOGENOM" id="CLU_2564517_0_0_1"/>
<sequence>MTNTLLLLLYFSMPVMIYAAPQLDILQGVTGGGVPGVGPLNGGLGPVSNTVAGGGVVAYSWWSSRTIPKCRCKVGGPRWKRL</sequence>
<reference evidence="3" key="1">
    <citation type="journal article" date="2012" name="Proc. Natl. Acad. Sci. U.S.A.">
        <title>Genome sequence of the button mushroom Agaricus bisporus reveals mechanisms governing adaptation to a humic-rich ecological niche.</title>
        <authorList>
            <person name="Morin E."/>
            <person name="Kohler A."/>
            <person name="Baker A.R."/>
            <person name="Foulongne-Oriol M."/>
            <person name="Lombard V."/>
            <person name="Nagy L.G."/>
            <person name="Ohm R.A."/>
            <person name="Patyshakuliyeva A."/>
            <person name="Brun A."/>
            <person name="Aerts A.L."/>
            <person name="Bailey A.M."/>
            <person name="Billette C."/>
            <person name="Coutinho P.M."/>
            <person name="Deakin G."/>
            <person name="Doddapaneni H."/>
            <person name="Floudas D."/>
            <person name="Grimwood J."/>
            <person name="Hilden K."/>
            <person name="Kuees U."/>
            <person name="LaButti K.M."/>
            <person name="Lapidus A."/>
            <person name="Lindquist E.A."/>
            <person name="Lucas S.M."/>
            <person name="Murat C."/>
            <person name="Riley R.W."/>
            <person name="Salamov A.A."/>
            <person name="Schmutz J."/>
            <person name="Subramanian V."/>
            <person name="Woesten H.A.B."/>
            <person name="Xu J."/>
            <person name="Eastwood D.C."/>
            <person name="Foster G.D."/>
            <person name="Sonnenberg A.S."/>
            <person name="Cullen D."/>
            <person name="de Vries R.P."/>
            <person name="Lundell T."/>
            <person name="Hibbett D.S."/>
            <person name="Henrissat B."/>
            <person name="Burton K.S."/>
            <person name="Kerrigan R.W."/>
            <person name="Challen M.P."/>
            <person name="Grigoriev I.V."/>
            <person name="Martin F."/>
        </authorList>
    </citation>
    <scope>NUCLEOTIDE SEQUENCE [LARGE SCALE GENOMIC DNA]</scope>
    <source>
        <strain evidence="3">JB137-S8 / ATCC MYA-4627 / FGSC 10392</strain>
    </source>
</reference>
<dbReference type="AlphaFoldDB" id="K5X1F7"/>
<evidence type="ECO:0000313" key="2">
    <source>
        <dbReference type="EMBL" id="EKM76973.1"/>
    </source>
</evidence>
<keyword evidence="1" id="KW-0732">Signal</keyword>
<protein>
    <submittedName>
        <fullName evidence="2">Uncharacterized protein</fullName>
    </submittedName>
</protein>
<feature type="chain" id="PRO_5003885991" evidence="1">
    <location>
        <begin position="20"/>
        <end position="82"/>
    </location>
</feature>
<feature type="non-terminal residue" evidence="2">
    <location>
        <position position="1"/>
    </location>
</feature>
<organism evidence="2 3">
    <name type="scientific">Agaricus bisporus var. burnettii (strain JB137-S8 / ATCC MYA-4627 / FGSC 10392)</name>
    <name type="common">White button mushroom</name>
    <dbReference type="NCBI Taxonomy" id="597362"/>
    <lineage>
        <taxon>Eukaryota</taxon>
        <taxon>Fungi</taxon>
        <taxon>Dikarya</taxon>
        <taxon>Basidiomycota</taxon>
        <taxon>Agaricomycotina</taxon>
        <taxon>Agaricomycetes</taxon>
        <taxon>Agaricomycetidae</taxon>
        <taxon>Agaricales</taxon>
        <taxon>Agaricineae</taxon>
        <taxon>Agaricaceae</taxon>
        <taxon>Agaricus</taxon>
    </lineage>
</organism>
<dbReference type="GeneID" id="18824712"/>
<dbReference type="RefSeq" id="XP_007332280.1">
    <property type="nucleotide sequence ID" value="XM_007332218.1"/>
</dbReference>
<dbReference type="EMBL" id="JH971398">
    <property type="protein sequence ID" value="EKM76973.1"/>
    <property type="molecule type" value="Genomic_DNA"/>
</dbReference>
<feature type="signal peptide" evidence="1">
    <location>
        <begin position="1"/>
        <end position="19"/>
    </location>
</feature>
<gene>
    <name evidence="2" type="ORF">AGABI1DRAFT_115432</name>
</gene>
<dbReference type="KEGG" id="abp:AGABI1DRAFT115432"/>